<evidence type="ECO:0000256" key="15">
    <source>
        <dbReference type="ARBA" id="ARBA00049902"/>
    </source>
</evidence>
<evidence type="ECO:0000256" key="16">
    <source>
        <dbReference type="HAMAP-Rule" id="MF_00913"/>
    </source>
</evidence>
<protein>
    <recommendedName>
        <fullName evidence="16">Probable peptidoglycan glycosyltransferase FtsW</fullName>
        <shortName evidence="16">PGT</shortName>
        <ecNumber evidence="16">2.4.99.28</ecNumber>
    </recommendedName>
    <alternativeName>
        <fullName evidence="16">Cell division protein FtsW</fullName>
    </alternativeName>
    <alternativeName>
        <fullName evidence="16">Cell wall polymerase</fullName>
    </alternativeName>
    <alternativeName>
        <fullName evidence="16">Peptidoglycan polymerase</fullName>
        <shortName evidence="16">PG polymerase</shortName>
    </alternativeName>
</protein>
<comment type="function">
    <text evidence="16">Peptidoglycan polymerase that is essential for cell division.</text>
</comment>
<feature type="transmembrane region" description="Helical" evidence="16">
    <location>
        <begin position="337"/>
        <end position="358"/>
    </location>
</feature>
<evidence type="ECO:0000313" key="17">
    <source>
        <dbReference type="EMBL" id="SNQ30048.1"/>
    </source>
</evidence>
<evidence type="ECO:0000256" key="14">
    <source>
        <dbReference type="ARBA" id="ARBA00038053"/>
    </source>
</evidence>
<keyword evidence="8 16" id="KW-0133">Cell shape</keyword>
<dbReference type="RefSeq" id="WP_088824220.1">
    <property type="nucleotide sequence ID" value="NZ_FZLN01000004.1"/>
</dbReference>
<dbReference type="Proteomes" id="UP000243463">
    <property type="component" value="Unassembled WGS sequence"/>
</dbReference>
<keyword evidence="9 16" id="KW-0573">Peptidoglycan synthesis</keyword>
<keyword evidence="13 16" id="KW-0961">Cell wall biogenesis/degradation</keyword>
<evidence type="ECO:0000256" key="5">
    <source>
        <dbReference type="ARBA" id="ARBA00022676"/>
    </source>
</evidence>
<keyword evidence="10 16" id="KW-1133">Transmembrane helix</keyword>
<dbReference type="EMBL" id="FZLN01000004">
    <property type="protein sequence ID" value="SNQ30048.1"/>
    <property type="molecule type" value="Genomic_DNA"/>
</dbReference>
<keyword evidence="4 16" id="KW-0132">Cell division</keyword>
<evidence type="ECO:0000256" key="11">
    <source>
        <dbReference type="ARBA" id="ARBA00023136"/>
    </source>
</evidence>
<dbReference type="HAMAP" id="MF_00913">
    <property type="entry name" value="PGT_FtsW_proteobact"/>
    <property type="match status" value="1"/>
</dbReference>
<evidence type="ECO:0000256" key="1">
    <source>
        <dbReference type="ARBA" id="ARBA00004651"/>
    </source>
</evidence>
<dbReference type="UniPathway" id="UPA00219"/>
<feature type="transmembrane region" description="Helical" evidence="16">
    <location>
        <begin position="134"/>
        <end position="157"/>
    </location>
</feature>
<dbReference type="GO" id="GO:0043093">
    <property type="term" value="P:FtsZ-dependent cytokinesis"/>
    <property type="evidence" value="ECO:0007669"/>
    <property type="project" value="UniProtKB-UniRule"/>
</dbReference>
<dbReference type="GO" id="GO:0005886">
    <property type="term" value="C:plasma membrane"/>
    <property type="evidence" value="ECO:0007669"/>
    <property type="project" value="UniProtKB-SubCell"/>
</dbReference>
<keyword evidence="18" id="KW-1185">Reference proteome</keyword>
<feature type="transmembrane region" description="Helical" evidence="16">
    <location>
        <begin position="216"/>
        <end position="233"/>
    </location>
</feature>
<dbReference type="GO" id="GO:0008955">
    <property type="term" value="F:peptidoglycan glycosyltransferase activity"/>
    <property type="evidence" value="ECO:0007669"/>
    <property type="project" value="UniProtKB-UniRule"/>
</dbReference>
<evidence type="ECO:0000256" key="13">
    <source>
        <dbReference type="ARBA" id="ARBA00023316"/>
    </source>
</evidence>
<dbReference type="InterPro" id="IPR013437">
    <property type="entry name" value="FtsW"/>
</dbReference>
<dbReference type="AlphaFoldDB" id="A0A217EHT8"/>
<keyword evidence="3 16" id="KW-1003">Cell membrane</keyword>
<comment type="catalytic activity">
    <reaction evidence="15 16">
        <text>[GlcNAc-(1-&gt;4)-Mur2Ac(oyl-L-Ala-gamma-D-Glu-L-Lys-D-Ala-D-Ala)](n)-di-trans,octa-cis-undecaprenyl diphosphate + beta-D-GlcNAc-(1-&gt;4)-Mur2Ac(oyl-L-Ala-gamma-D-Glu-L-Lys-D-Ala-D-Ala)-di-trans,octa-cis-undecaprenyl diphosphate = [GlcNAc-(1-&gt;4)-Mur2Ac(oyl-L-Ala-gamma-D-Glu-L-Lys-D-Ala-D-Ala)](n+1)-di-trans,octa-cis-undecaprenyl diphosphate + di-trans,octa-cis-undecaprenyl diphosphate + H(+)</text>
        <dbReference type="Rhea" id="RHEA:23708"/>
        <dbReference type="Rhea" id="RHEA-COMP:9602"/>
        <dbReference type="Rhea" id="RHEA-COMP:9603"/>
        <dbReference type="ChEBI" id="CHEBI:15378"/>
        <dbReference type="ChEBI" id="CHEBI:58405"/>
        <dbReference type="ChEBI" id="CHEBI:60033"/>
        <dbReference type="ChEBI" id="CHEBI:78435"/>
        <dbReference type="EC" id="2.4.99.28"/>
    </reaction>
</comment>
<feature type="transmembrane region" description="Helical" evidence="16">
    <location>
        <begin position="40"/>
        <end position="59"/>
    </location>
</feature>
<keyword evidence="6 16" id="KW-0808">Transferase</keyword>
<dbReference type="NCBIfam" id="TIGR02614">
    <property type="entry name" value="ftsW"/>
    <property type="match status" value="1"/>
</dbReference>
<dbReference type="GO" id="GO:0032153">
    <property type="term" value="C:cell division site"/>
    <property type="evidence" value="ECO:0007669"/>
    <property type="project" value="UniProtKB-UniRule"/>
</dbReference>
<evidence type="ECO:0000256" key="6">
    <source>
        <dbReference type="ARBA" id="ARBA00022679"/>
    </source>
</evidence>
<evidence type="ECO:0000256" key="2">
    <source>
        <dbReference type="ARBA" id="ARBA00004752"/>
    </source>
</evidence>
<keyword evidence="11 16" id="KW-0472">Membrane</keyword>
<dbReference type="GO" id="GO:0008360">
    <property type="term" value="P:regulation of cell shape"/>
    <property type="evidence" value="ECO:0007669"/>
    <property type="project" value="UniProtKB-KW"/>
</dbReference>
<comment type="similarity">
    <text evidence="14 16">Belongs to the SEDS family. FtsW subfamily.</text>
</comment>
<dbReference type="GO" id="GO:0009252">
    <property type="term" value="P:peptidoglycan biosynthetic process"/>
    <property type="evidence" value="ECO:0007669"/>
    <property type="project" value="UniProtKB-UniRule"/>
</dbReference>
<feature type="transmembrane region" description="Helical" evidence="16">
    <location>
        <begin position="104"/>
        <end position="122"/>
    </location>
</feature>
<evidence type="ECO:0000256" key="8">
    <source>
        <dbReference type="ARBA" id="ARBA00022960"/>
    </source>
</evidence>
<evidence type="ECO:0000256" key="9">
    <source>
        <dbReference type="ARBA" id="ARBA00022984"/>
    </source>
</evidence>
<evidence type="ECO:0000256" key="10">
    <source>
        <dbReference type="ARBA" id="ARBA00022989"/>
    </source>
</evidence>
<comment type="pathway">
    <text evidence="2 16">Cell wall biogenesis; peptidoglycan biosynthesis.</text>
</comment>
<dbReference type="PANTHER" id="PTHR30474:SF2">
    <property type="entry name" value="PEPTIDOGLYCAN GLYCOSYLTRANSFERASE FTSW-RELATED"/>
    <property type="match status" value="1"/>
</dbReference>
<dbReference type="PANTHER" id="PTHR30474">
    <property type="entry name" value="CELL CYCLE PROTEIN"/>
    <property type="match status" value="1"/>
</dbReference>
<evidence type="ECO:0000256" key="4">
    <source>
        <dbReference type="ARBA" id="ARBA00022618"/>
    </source>
</evidence>
<evidence type="ECO:0000256" key="7">
    <source>
        <dbReference type="ARBA" id="ARBA00022692"/>
    </source>
</evidence>
<evidence type="ECO:0000313" key="18">
    <source>
        <dbReference type="Proteomes" id="UP000243463"/>
    </source>
</evidence>
<keyword evidence="5 16" id="KW-0328">Glycosyltransferase</keyword>
<name>A0A217EHT8_9GAMM</name>
<organism evidence="17 18">
    <name type="scientific">Acinetobacter apis</name>
    <dbReference type="NCBI Taxonomy" id="1229165"/>
    <lineage>
        <taxon>Bacteria</taxon>
        <taxon>Pseudomonadati</taxon>
        <taxon>Pseudomonadota</taxon>
        <taxon>Gammaproteobacteria</taxon>
        <taxon>Moraxellales</taxon>
        <taxon>Moraxellaceae</taxon>
        <taxon>Acinetobacter</taxon>
    </lineage>
</organism>
<evidence type="ECO:0000256" key="12">
    <source>
        <dbReference type="ARBA" id="ARBA00023306"/>
    </source>
</evidence>
<feature type="transmembrane region" description="Helical" evidence="16">
    <location>
        <begin position="79"/>
        <end position="97"/>
    </location>
</feature>
<dbReference type="GO" id="GO:0071555">
    <property type="term" value="P:cell wall organization"/>
    <property type="evidence" value="ECO:0007669"/>
    <property type="project" value="UniProtKB-KW"/>
</dbReference>
<dbReference type="EC" id="2.4.99.28" evidence="16"/>
<feature type="transmembrane region" description="Helical" evidence="16">
    <location>
        <begin position="301"/>
        <end position="325"/>
    </location>
</feature>
<comment type="subcellular location">
    <subcellularLocation>
        <location evidence="16">Cell inner membrane</location>
        <topology evidence="16">Multi-pass membrane protein</topology>
    </subcellularLocation>
    <subcellularLocation>
        <location evidence="1">Cell membrane</location>
        <topology evidence="1">Multi-pass membrane protein</topology>
    </subcellularLocation>
    <text evidence="16">Localizes to the division septum.</text>
</comment>
<dbReference type="InterPro" id="IPR018365">
    <property type="entry name" value="Cell_cycle_FtsW-rel_CS"/>
</dbReference>
<sequence length="407" mass="44813">MINKKNGAIVANKTDSISKINAVYDKIANSLPAEITARNVLVFCVFALLIIGSVMVASASMPYAATMQNDPFYFIERHAISIVVAMIAAFVVSKFALEIWFKNIFLFWIFTIGLLLLTLVIGTEVNGARRWIRLAFFTLQPAEVAKMVMAIFTADYVVRRASEVRQSGWVGLSRLALVMFVSIILIILEPDFGSTAVIVMMMVGVFFLAGAPIKQFIVMGGVIAMALVSLIVFEPYRLERLTSFANPWADPLGTGYQLSNALMAFGQGEWFGVGLGHSMQKMSYLPEAHTDFMLAILGEEFGFFGIVTVLSLEFMMLACCIKIGYRALKNNYLRAGYLAYGISFIFLMQILVNAGMNMGMLPTKGLTLPFISYGGSSLMMCAVMITLVLKVDASTKAENPDQELSNF</sequence>
<proteinExistence type="inferred from homology"/>
<dbReference type="PROSITE" id="PS00428">
    <property type="entry name" value="FTSW_RODA_SPOVE"/>
    <property type="match status" value="1"/>
</dbReference>
<gene>
    <name evidence="16" type="primary">ftsW</name>
    <name evidence="17" type="ORF">SAMN05444584_2028</name>
</gene>
<accession>A0A217EHT8</accession>
<dbReference type="InterPro" id="IPR001182">
    <property type="entry name" value="FtsW/RodA"/>
</dbReference>
<reference evidence="18" key="1">
    <citation type="submission" date="2017-06" db="EMBL/GenBank/DDBJ databases">
        <authorList>
            <person name="Varghese N."/>
            <person name="Submissions S."/>
        </authorList>
    </citation>
    <scope>NUCLEOTIDE SEQUENCE [LARGE SCALE GENOMIC DNA]</scope>
    <source>
        <strain evidence="18">ANC 5114</strain>
    </source>
</reference>
<keyword evidence="7 16" id="KW-0812">Transmembrane</keyword>
<dbReference type="OrthoDB" id="9768187at2"/>
<keyword evidence="16" id="KW-0997">Cell inner membrane</keyword>
<dbReference type="Pfam" id="PF01098">
    <property type="entry name" value="FTSW_RODA_SPOVE"/>
    <property type="match status" value="1"/>
</dbReference>
<keyword evidence="12 16" id="KW-0131">Cell cycle</keyword>
<feature type="transmembrane region" description="Helical" evidence="16">
    <location>
        <begin position="194"/>
        <end position="211"/>
    </location>
</feature>
<feature type="transmembrane region" description="Helical" evidence="16">
    <location>
        <begin position="370"/>
        <end position="389"/>
    </location>
</feature>
<evidence type="ECO:0000256" key="3">
    <source>
        <dbReference type="ARBA" id="ARBA00022475"/>
    </source>
</evidence>
<dbReference type="GO" id="GO:0015648">
    <property type="term" value="F:lipid-linked peptidoglycan transporter activity"/>
    <property type="evidence" value="ECO:0007669"/>
    <property type="project" value="TreeGrafter"/>
</dbReference>
<feature type="transmembrane region" description="Helical" evidence="16">
    <location>
        <begin position="169"/>
        <end position="188"/>
    </location>
</feature>